<dbReference type="AlphaFoldDB" id="A0A813IZN1"/>
<evidence type="ECO:0000256" key="1">
    <source>
        <dbReference type="SAM" id="MobiDB-lite"/>
    </source>
</evidence>
<reference evidence="3" key="1">
    <citation type="submission" date="2021-02" db="EMBL/GenBank/DDBJ databases">
        <authorList>
            <person name="Dougan E. K."/>
            <person name="Rhodes N."/>
            <person name="Thang M."/>
            <person name="Chan C."/>
        </authorList>
    </citation>
    <scope>NUCLEOTIDE SEQUENCE</scope>
</reference>
<gene>
    <name evidence="3" type="ORF">PGLA2088_LOCUS15026</name>
</gene>
<evidence type="ECO:0000256" key="2">
    <source>
        <dbReference type="SAM" id="SignalP"/>
    </source>
</evidence>
<sequence>MVVVVVVAAAAAVVVAPGTMLGVPQGAQDWPLSREEKKSQILRLYNDDVRAADSMLCSGEATLEALREELDAVRRAAGIHKVSLPGKGLGSTVEYKDAEVQRLRAAVETAAAVLRAILPPPDDEPEGVEVGSPTNHGFSSLLRRSRARSEGASRDGAAAALRPALRPRGKSREGKPRRVSFGKQPEEEPGNQLQHEEDDDLTETMVKLDRPPSRRSSKPLKDGLKQDAPPLLRPSLKVHLLWNLCSISLAVCFGYGAFQLGSSASPRPFATIGDPECWMEGFKPEFCCAGPSGNSKCWDHFHTYERCCQTRNAILSDL</sequence>
<dbReference type="Proteomes" id="UP000626109">
    <property type="component" value="Unassembled WGS sequence"/>
</dbReference>
<feature type="signal peptide" evidence="2">
    <location>
        <begin position="1"/>
        <end position="16"/>
    </location>
</feature>
<feature type="compositionally biased region" description="Low complexity" evidence="1">
    <location>
        <begin position="154"/>
        <end position="164"/>
    </location>
</feature>
<protein>
    <submittedName>
        <fullName evidence="3">Uncharacterized protein</fullName>
    </submittedName>
</protein>
<feature type="chain" id="PRO_5032518511" evidence="2">
    <location>
        <begin position="17"/>
        <end position="318"/>
    </location>
</feature>
<evidence type="ECO:0000313" key="3">
    <source>
        <dbReference type="EMBL" id="CAE8662792.1"/>
    </source>
</evidence>
<accession>A0A813IZN1</accession>
<comment type="caution">
    <text evidence="3">The sequence shown here is derived from an EMBL/GenBank/DDBJ whole genome shotgun (WGS) entry which is preliminary data.</text>
</comment>
<organism evidence="3 4">
    <name type="scientific">Polarella glacialis</name>
    <name type="common">Dinoflagellate</name>
    <dbReference type="NCBI Taxonomy" id="89957"/>
    <lineage>
        <taxon>Eukaryota</taxon>
        <taxon>Sar</taxon>
        <taxon>Alveolata</taxon>
        <taxon>Dinophyceae</taxon>
        <taxon>Suessiales</taxon>
        <taxon>Suessiaceae</taxon>
        <taxon>Polarella</taxon>
    </lineage>
</organism>
<name>A0A813IZN1_POLGL</name>
<feature type="region of interest" description="Disordered" evidence="1">
    <location>
        <begin position="118"/>
        <end position="228"/>
    </location>
</feature>
<evidence type="ECO:0000313" key="4">
    <source>
        <dbReference type="Proteomes" id="UP000626109"/>
    </source>
</evidence>
<keyword evidence="2" id="KW-0732">Signal</keyword>
<dbReference type="EMBL" id="CAJNNW010018365">
    <property type="protein sequence ID" value="CAE8662792.1"/>
    <property type="molecule type" value="Genomic_DNA"/>
</dbReference>
<proteinExistence type="predicted"/>